<dbReference type="STRING" id="29343.CCDG5_1324"/>
<evidence type="ECO:0000259" key="10">
    <source>
        <dbReference type="Pfam" id="PF01467"/>
    </source>
</evidence>
<dbReference type="GO" id="GO:0005737">
    <property type="term" value="C:cytoplasm"/>
    <property type="evidence" value="ECO:0007669"/>
    <property type="project" value="UniProtKB-SubCell"/>
</dbReference>
<dbReference type="SUPFAM" id="SSF52374">
    <property type="entry name" value="Nucleotidylyl transferase"/>
    <property type="match status" value="1"/>
</dbReference>
<evidence type="ECO:0000256" key="6">
    <source>
        <dbReference type="ARBA" id="ARBA00022842"/>
    </source>
</evidence>
<evidence type="ECO:0000256" key="4">
    <source>
        <dbReference type="ARBA" id="ARBA00022741"/>
    </source>
</evidence>
<evidence type="ECO:0000313" key="11">
    <source>
        <dbReference type="EMBL" id="CDZ24438.1"/>
    </source>
</evidence>
<gene>
    <name evidence="9" type="primary">coaD</name>
    <name evidence="11" type="ORF">CCDG5_1324</name>
</gene>
<dbReference type="InterPro" id="IPR014729">
    <property type="entry name" value="Rossmann-like_a/b/a_fold"/>
</dbReference>
<dbReference type="HOGENOM" id="CLU_100149_0_1_9"/>
<comment type="catalytic activity">
    <reaction evidence="8 9">
        <text>(R)-4'-phosphopantetheine + ATP + H(+) = 3'-dephospho-CoA + diphosphate</text>
        <dbReference type="Rhea" id="RHEA:19801"/>
        <dbReference type="ChEBI" id="CHEBI:15378"/>
        <dbReference type="ChEBI" id="CHEBI:30616"/>
        <dbReference type="ChEBI" id="CHEBI:33019"/>
        <dbReference type="ChEBI" id="CHEBI:57328"/>
        <dbReference type="ChEBI" id="CHEBI:61723"/>
        <dbReference type="EC" id="2.7.7.3"/>
    </reaction>
</comment>
<feature type="binding site" evidence="9">
    <location>
        <begin position="123"/>
        <end position="129"/>
    </location>
    <ligand>
        <name>ATP</name>
        <dbReference type="ChEBI" id="CHEBI:30616"/>
    </ligand>
</feature>
<protein>
    <recommendedName>
        <fullName evidence="9">Phosphopantetheine adenylyltransferase</fullName>
        <ecNumber evidence="9">2.7.7.3</ecNumber>
    </recommendedName>
    <alternativeName>
        <fullName evidence="9">Dephospho-CoA pyrophosphorylase</fullName>
    </alternativeName>
    <alternativeName>
        <fullName evidence="9">Pantetheine-phosphate adenylyltransferase</fullName>
        <shortName evidence="9">PPAT</shortName>
    </alternativeName>
</protein>
<feature type="binding site" evidence="9">
    <location>
        <position position="17"/>
    </location>
    <ligand>
        <name>ATP</name>
        <dbReference type="ChEBI" id="CHEBI:30616"/>
    </ligand>
</feature>
<keyword evidence="12" id="KW-1185">Reference proteome</keyword>
<dbReference type="EC" id="2.7.7.3" evidence="9"/>
<feature type="domain" description="Cytidyltransferase-like" evidence="10">
    <location>
        <begin position="5"/>
        <end position="133"/>
    </location>
</feature>
<dbReference type="Proteomes" id="UP000032431">
    <property type="component" value="Chromosome I"/>
</dbReference>
<feature type="binding site" evidence="9">
    <location>
        <position position="98"/>
    </location>
    <ligand>
        <name>ATP</name>
        <dbReference type="ChEBI" id="CHEBI:30616"/>
    </ligand>
</feature>
<keyword evidence="7 9" id="KW-0173">Coenzyme A biosynthesis</keyword>
<dbReference type="Gene3D" id="3.40.50.620">
    <property type="entry name" value="HUPs"/>
    <property type="match status" value="1"/>
</dbReference>
<evidence type="ECO:0000256" key="1">
    <source>
        <dbReference type="ARBA" id="ARBA00022490"/>
    </source>
</evidence>
<comment type="cofactor">
    <cofactor evidence="9">
        <name>Mg(2+)</name>
        <dbReference type="ChEBI" id="CHEBI:18420"/>
    </cofactor>
</comment>
<dbReference type="UniPathway" id="UPA00241">
    <property type="reaction ID" value="UER00355"/>
</dbReference>
<dbReference type="GO" id="GO:0005524">
    <property type="term" value="F:ATP binding"/>
    <property type="evidence" value="ECO:0007669"/>
    <property type="project" value="UniProtKB-KW"/>
</dbReference>
<dbReference type="PANTHER" id="PTHR21342">
    <property type="entry name" value="PHOSPHOPANTETHEINE ADENYLYLTRANSFERASE"/>
    <property type="match status" value="1"/>
</dbReference>
<feature type="binding site" evidence="9">
    <location>
        <begin position="88"/>
        <end position="90"/>
    </location>
    <ligand>
        <name>ATP</name>
        <dbReference type="ChEBI" id="CHEBI:30616"/>
    </ligand>
</feature>
<comment type="subcellular location">
    <subcellularLocation>
        <location evidence="9">Cytoplasm</location>
    </subcellularLocation>
</comment>
<dbReference type="KEGG" id="ccel:CCDG5_1324"/>
<feature type="binding site" evidence="9">
    <location>
        <position position="41"/>
    </location>
    <ligand>
        <name>substrate</name>
    </ligand>
</feature>
<dbReference type="AlphaFoldDB" id="A0A078KPU5"/>
<evidence type="ECO:0000256" key="8">
    <source>
        <dbReference type="ARBA" id="ARBA00029346"/>
    </source>
</evidence>
<feature type="binding site" evidence="9">
    <location>
        <begin position="9"/>
        <end position="10"/>
    </location>
    <ligand>
        <name>ATP</name>
        <dbReference type="ChEBI" id="CHEBI:30616"/>
    </ligand>
</feature>
<feature type="binding site" evidence="9">
    <location>
        <position position="87"/>
    </location>
    <ligand>
        <name>substrate</name>
    </ligand>
</feature>
<keyword evidence="4 9" id="KW-0547">Nucleotide-binding</keyword>
<accession>A0A078KPU5</accession>
<dbReference type="PATRIC" id="fig|29343.3.peg.1395"/>
<comment type="function">
    <text evidence="9">Reversibly transfers an adenylyl group from ATP to 4'-phosphopantetheine, yielding dephospho-CoA (dPCoA) and pyrophosphate.</text>
</comment>
<keyword evidence="1 9" id="KW-0963">Cytoplasm</keyword>
<feature type="binding site" evidence="9">
    <location>
        <position position="9"/>
    </location>
    <ligand>
        <name>substrate</name>
    </ligand>
</feature>
<dbReference type="EMBL" id="LM995447">
    <property type="protein sequence ID" value="CDZ24438.1"/>
    <property type="molecule type" value="Genomic_DNA"/>
</dbReference>
<keyword evidence="6 9" id="KW-0460">Magnesium</keyword>
<dbReference type="NCBIfam" id="TIGR00125">
    <property type="entry name" value="cyt_tran_rel"/>
    <property type="match status" value="1"/>
</dbReference>
<feature type="binding site" evidence="9">
    <location>
        <position position="73"/>
    </location>
    <ligand>
        <name>substrate</name>
    </ligand>
</feature>
<evidence type="ECO:0000256" key="2">
    <source>
        <dbReference type="ARBA" id="ARBA00022679"/>
    </source>
</evidence>
<dbReference type="InterPro" id="IPR004821">
    <property type="entry name" value="Cyt_trans-like"/>
</dbReference>
<evidence type="ECO:0000256" key="9">
    <source>
        <dbReference type="HAMAP-Rule" id="MF_00151"/>
    </source>
</evidence>
<dbReference type="Pfam" id="PF01467">
    <property type="entry name" value="CTP_transf_like"/>
    <property type="match status" value="1"/>
</dbReference>
<evidence type="ECO:0000256" key="5">
    <source>
        <dbReference type="ARBA" id="ARBA00022840"/>
    </source>
</evidence>
<dbReference type="OrthoDB" id="9806661at2"/>
<evidence type="ECO:0000256" key="7">
    <source>
        <dbReference type="ARBA" id="ARBA00022993"/>
    </source>
</evidence>
<dbReference type="PRINTS" id="PR01020">
    <property type="entry name" value="LPSBIOSNTHSS"/>
</dbReference>
<feature type="site" description="Transition state stabilizer" evidence="9">
    <location>
        <position position="17"/>
    </location>
</feature>
<keyword evidence="5 9" id="KW-0067">ATP-binding</keyword>
<comment type="similarity">
    <text evidence="9">Belongs to the bacterial CoaD family.</text>
</comment>
<dbReference type="GO" id="GO:0015937">
    <property type="term" value="P:coenzyme A biosynthetic process"/>
    <property type="evidence" value="ECO:0007669"/>
    <property type="project" value="UniProtKB-UniRule"/>
</dbReference>
<name>A0A078KPU5_9FIRM</name>
<reference evidence="12" key="1">
    <citation type="submission" date="2014-07" db="EMBL/GenBank/DDBJ databases">
        <authorList>
            <person name="Wibberg D."/>
        </authorList>
    </citation>
    <scope>NUCLEOTIDE SEQUENCE [LARGE SCALE GENOMIC DNA]</scope>
    <source>
        <strain evidence="12">DG5</strain>
    </source>
</reference>
<organism evidence="11 12">
    <name type="scientific">[Clostridium] cellulosi</name>
    <dbReference type="NCBI Taxonomy" id="29343"/>
    <lineage>
        <taxon>Bacteria</taxon>
        <taxon>Bacillati</taxon>
        <taxon>Bacillota</taxon>
        <taxon>Clostridia</taxon>
        <taxon>Eubacteriales</taxon>
        <taxon>Oscillospiraceae</taxon>
        <taxon>Oscillospiraceae incertae sedis</taxon>
    </lineage>
</organism>
<dbReference type="NCBIfam" id="TIGR01510">
    <property type="entry name" value="coaD_prev_kdtB"/>
    <property type="match status" value="1"/>
</dbReference>
<dbReference type="HAMAP" id="MF_00151">
    <property type="entry name" value="PPAT_bact"/>
    <property type="match status" value="1"/>
</dbReference>
<evidence type="ECO:0000256" key="3">
    <source>
        <dbReference type="ARBA" id="ARBA00022695"/>
    </source>
</evidence>
<keyword evidence="2 9" id="KW-0808">Transferase</keyword>
<proteinExistence type="inferred from homology"/>
<dbReference type="InterPro" id="IPR001980">
    <property type="entry name" value="PPAT"/>
</dbReference>
<evidence type="ECO:0000313" key="12">
    <source>
        <dbReference type="Proteomes" id="UP000032431"/>
    </source>
</evidence>
<comment type="subunit">
    <text evidence="9">Homohexamer.</text>
</comment>
<dbReference type="PANTHER" id="PTHR21342:SF1">
    <property type="entry name" value="PHOSPHOPANTETHEINE ADENYLYLTRANSFERASE"/>
    <property type="match status" value="1"/>
</dbReference>
<dbReference type="GO" id="GO:0004595">
    <property type="term" value="F:pantetheine-phosphate adenylyltransferase activity"/>
    <property type="evidence" value="ECO:0007669"/>
    <property type="project" value="UniProtKB-UniRule"/>
</dbReference>
<sequence>MTLAVCPGSFDPVTLGHLDVIKRAAALFDNVIVVVMVNSAKKPTFTIEERVDFLKRATASLKNVEVDTYNGLLADYTAMKKATAVVKGLRVMSDFEYEFQMALTNMSLTPGVETIFLPASIDCMFLSSSMVREVAKHGRDISPFVPEGLAEEITAKLTQKE</sequence>
<keyword evidence="3 9" id="KW-0548">Nucleotidyltransferase</keyword>
<dbReference type="CDD" id="cd02163">
    <property type="entry name" value="PPAT"/>
    <property type="match status" value="1"/>
</dbReference>
<comment type="pathway">
    <text evidence="9">Cofactor biosynthesis; coenzyme A biosynthesis; CoA from (R)-pantothenate: step 4/5.</text>
</comment>